<proteinExistence type="predicted"/>
<comment type="caution">
    <text evidence="2">The sequence shown here is derived from an EMBL/GenBank/DDBJ whole genome shotgun (WGS) entry which is preliminary data.</text>
</comment>
<dbReference type="AlphaFoldDB" id="A0A9Q1IAX5"/>
<feature type="chain" id="PRO_5040118550" evidence="1">
    <location>
        <begin position="20"/>
        <end position="131"/>
    </location>
</feature>
<dbReference type="OrthoDB" id="10531506at2759"/>
<feature type="signal peptide" evidence="1">
    <location>
        <begin position="1"/>
        <end position="19"/>
    </location>
</feature>
<keyword evidence="1" id="KW-0732">Signal</keyword>
<gene>
    <name evidence="2" type="ORF">SKAU_G00418830</name>
</gene>
<dbReference type="Proteomes" id="UP001152622">
    <property type="component" value="Chromosome 24"/>
</dbReference>
<accession>A0A9Q1IAX5</accession>
<dbReference type="EMBL" id="JAINUF010000024">
    <property type="protein sequence ID" value="KAJ8332987.1"/>
    <property type="molecule type" value="Genomic_DNA"/>
</dbReference>
<evidence type="ECO:0000313" key="3">
    <source>
        <dbReference type="Proteomes" id="UP001152622"/>
    </source>
</evidence>
<keyword evidence="3" id="KW-1185">Reference proteome</keyword>
<organism evidence="2 3">
    <name type="scientific">Synaphobranchus kaupii</name>
    <name type="common">Kaup's arrowtooth eel</name>
    <dbReference type="NCBI Taxonomy" id="118154"/>
    <lineage>
        <taxon>Eukaryota</taxon>
        <taxon>Metazoa</taxon>
        <taxon>Chordata</taxon>
        <taxon>Craniata</taxon>
        <taxon>Vertebrata</taxon>
        <taxon>Euteleostomi</taxon>
        <taxon>Actinopterygii</taxon>
        <taxon>Neopterygii</taxon>
        <taxon>Teleostei</taxon>
        <taxon>Anguilliformes</taxon>
        <taxon>Synaphobranchidae</taxon>
        <taxon>Synaphobranchus</taxon>
    </lineage>
</organism>
<reference evidence="2" key="1">
    <citation type="journal article" date="2023" name="Science">
        <title>Genome structures resolve the early diversification of teleost fishes.</title>
        <authorList>
            <person name="Parey E."/>
            <person name="Louis A."/>
            <person name="Montfort J."/>
            <person name="Bouchez O."/>
            <person name="Roques C."/>
            <person name="Iampietro C."/>
            <person name="Lluch J."/>
            <person name="Castinel A."/>
            <person name="Donnadieu C."/>
            <person name="Desvignes T."/>
            <person name="Floi Bucao C."/>
            <person name="Jouanno E."/>
            <person name="Wen M."/>
            <person name="Mejri S."/>
            <person name="Dirks R."/>
            <person name="Jansen H."/>
            <person name="Henkel C."/>
            <person name="Chen W.J."/>
            <person name="Zahm M."/>
            <person name="Cabau C."/>
            <person name="Klopp C."/>
            <person name="Thompson A.W."/>
            <person name="Robinson-Rechavi M."/>
            <person name="Braasch I."/>
            <person name="Lecointre G."/>
            <person name="Bobe J."/>
            <person name="Postlethwait J.H."/>
            <person name="Berthelot C."/>
            <person name="Roest Crollius H."/>
            <person name="Guiguen Y."/>
        </authorList>
    </citation>
    <scope>NUCLEOTIDE SEQUENCE</scope>
    <source>
        <strain evidence="2">WJC10195</strain>
    </source>
</reference>
<protein>
    <submittedName>
        <fullName evidence="2">Uncharacterized protein</fullName>
    </submittedName>
</protein>
<name>A0A9Q1IAX5_SYNKA</name>
<sequence>MLILWLLLGIHLPSMGVKADYCIKALPCVATQCFEIRGSEDAVCSSTHHKEVCSIEGTHIKLKCDAQLSCKCKEPELFPLAGRVEYPVKDQSSISMKNEFHPEEENNTHRINSSDLLVLLVLLFSLYFRFI</sequence>
<evidence type="ECO:0000313" key="2">
    <source>
        <dbReference type="EMBL" id="KAJ8332987.1"/>
    </source>
</evidence>
<evidence type="ECO:0000256" key="1">
    <source>
        <dbReference type="SAM" id="SignalP"/>
    </source>
</evidence>